<evidence type="ECO:0000256" key="2">
    <source>
        <dbReference type="ARBA" id="ARBA00006247"/>
    </source>
</evidence>
<evidence type="ECO:0000256" key="7">
    <source>
        <dbReference type="ARBA" id="ARBA00022997"/>
    </source>
</evidence>
<accession>A0A9D1N208</accession>
<dbReference type="PANTHER" id="PTHR43808:SF31">
    <property type="entry name" value="N-ACETYL-L-CITRULLINE DEACETYLASE"/>
    <property type="match status" value="1"/>
</dbReference>
<proteinExistence type="inferred from homology"/>
<keyword evidence="6" id="KW-0862">Zinc</keyword>
<dbReference type="SUPFAM" id="SSF53187">
    <property type="entry name" value="Zn-dependent exopeptidases"/>
    <property type="match status" value="1"/>
</dbReference>
<gene>
    <name evidence="9" type="ORF">IAD24_00730</name>
</gene>
<keyword evidence="7 9" id="KW-0224">Dipeptidase</keyword>
<reference evidence="9" key="2">
    <citation type="journal article" date="2021" name="PeerJ">
        <title>Extensive microbial diversity within the chicken gut microbiome revealed by metagenomics and culture.</title>
        <authorList>
            <person name="Gilroy R."/>
            <person name="Ravi A."/>
            <person name="Getino M."/>
            <person name="Pursley I."/>
            <person name="Horton D.L."/>
            <person name="Alikhan N.F."/>
            <person name="Baker D."/>
            <person name="Gharbi K."/>
            <person name="Hall N."/>
            <person name="Watson M."/>
            <person name="Adriaenssens E.M."/>
            <person name="Foster-Nyarko E."/>
            <person name="Jarju S."/>
            <person name="Secka A."/>
            <person name="Antonio M."/>
            <person name="Oren A."/>
            <person name="Chaudhuri R.R."/>
            <person name="La Ragione R."/>
            <person name="Hildebrand F."/>
            <person name="Pallen M.J."/>
        </authorList>
    </citation>
    <scope>NUCLEOTIDE SEQUENCE</scope>
    <source>
        <strain evidence="9">ChiGjej2B2-16831</strain>
    </source>
</reference>
<dbReference type="Gene3D" id="3.40.630.10">
    <property type="entry name" value="Zn peptidases"/>
    <property type="match status" value="1"/>
</dbReference>
<dbReference type="Proteomes" id="UP000824128">
    <property type="component" value="Unassembled WGS sequence"/>
</dbReference>
<dbReference type="NCBIfam" id="TIGR01887">
    <property type="entry name" value="dipeptidaselike"/>
    <property type="match status" value="1"/>
</dbReference>
<evidence type="ECO:0000313" key="9">
    <source>
        <dbReference type="EMBL" id="HIU93659.1"/>
    </source>
</evidence>
<dbReference type="PANTHER" id="PTHR43808">
    <property type="entry name" value="ACETYLORNITHINE DEACETYLASE"/>
    <property type="match status" value="1"/>
</dbReference>
<evidence type="ECO:0000256" key="1">
    <source>
        <dbReference type="ARBA" id="ARBA00001947"/>
    </source>
</evidence>
<organism evidence="9 10">
    <name type="scientific">Candidatus Aphodomorpha intestinavium</name>
    <dbReference type="NCBI Taxonomy" id="2840672"/>
    <lineage>
        <taxon>Bacteria</taxon>
        <taxon>Bacillati</taxon>
        <taxon>Bacillota</taxon>
        <taxon>Clostridia</taxon>
        <taxon>Eubacteriales</taxon>
        <taxon>Candidatus Aphodomorpha</taxon>
    </lineage>
</organism>
<dbReference type="AlphaFoldDB" id="A0A9D1N208"/>
<name>A0A9D1N208_9FIRM</name>
<dbReference type="PROSITE" id="PS00759">
    <property type="entry name" value="ARGE_DAPE_CPG2_2"/>
    <property type="match status" value="1"/>
</dbReference>
<evidence type="ECO:0000313" key="10">
    <source>
        <dbReference type="Proteomes" id="UP000824128"/>
    </source>
</evidence>
<keyword evidence="8" id="KW-0482">Metalloprotease</keyword>
<dbReference type="GO" id="GO:0006508">
    <property type="term" value="P:proteolysis"/>
    <property type="evidence" value="ECO:0007669"/>
    <property type="project" value="UniProtKB-KW"/>
</dbReference>
<dbReference type="GO" id="GO:0008270">
    <property type="term" value="F:zinc ion binding"/>
    <property type="evidence" value="ECO:0007669"/>
    <property type="project" value="InterPro"/>
</dbReference>
<comment type="caution">
    <text evidence="9">The sequence shown here is derived from an EMBL/GenBank/DDBJ whole genome shotgun (WGS) entry which is preliminary data.</text>
</comment>
<dbReference type="GO" id="GO:0008777">
    <property type="term" value="F:acetylornithine deacetylase activity"/>
    <property type="evidence" value="ECO:0007669"/>
    <property type="project" value="TreeGrafter"/>
</dbReference>
<protein>
    <submittedName>
        <fullName evidence="9">Sapep family Mn(2+)-dependent dipeptidase</fullName>
        <ecNumber evidence="9">3.4.13.-</ecNumber>
    </submittedName>
</protein>
<keyword evidence="4" id="KW-0479">Metal-binding</keyword>
<dbReference type="Gene3D" id="3.30.70.360">
    <property type="match status" value="2"/>
</dbReference>
<evidence type="ECO:0000256" key="5">
    <source>
        <dbReference type="ARBA" id="ARBA00022801"/>
    </source>
</evidence>
<dbReference type="EC" id="3.4.13.-" evidence="9"/>
<comment type="similarity">
    <text evidence="2">Belongs to the peptidase M20A family.</text>
</comment>
<evidence type="ECO:0000256" key="8">
    <source>
        <dbReference type="ARBA" id="ARBA00023049"/>
    </source>
</evidence>
<dbReference type="InterPro" id="IPR002933">
    <property type="entry name" value="Peptidase_M20"/>
</dbReference>
<dbReference type="InterPro" id="IPR050072">
    <property type="entry name" value="Peptidase_M20A"/>
</dbReference>
<reference evidence="9" key="1">
    <citation type="submission" date="2020-10" db="EMBL/GenBank/DDBJ databases">
        <authorList>
            <person name="Gilroy R."/>
        </authorList>
    </citation>
    <scope>NUCLEOTIDE SEQUENCE</scope>
    <source>
        <strain evidence="9">ChiGjej2B2-16831</strain>
    </source>
</reference>
<evidence type="ECO:0000256" key="6">
    <source>
        <dbReference type="ARBA" id="ARBA00022833"/>
    </source>
</evidence>
<dbReference type="GO" id="GO:0008237">
    <property type="term" value="F:metallopeptidase activity"/>
    <property type="evidence" value="ECO:0007669"/>
    <property type="project" value="UniProtKB-KW"/>
</dbReference>
<dbReference type="SUPFAM" id="SSF55031">
    <property type="entry name" value="Bacterial exopeptidase dimerisation domain"/>
    <property type="match status" value="1"/>
</dbReference>
<dbReference type="Pfam" id="PF01546">
    <property type="entry name" value="Peptidase_M20"/>
    <property type="match status" value="1"/>
</dbReference>
<dbReference type="InterPro" id="IPR036264">
    <property type="entry name" value="Bact_exopeptidase_dim_dom"/>
</dbReference>
<dbReference type="GO" id="GO:0016805">
    <property type="term" value="F:dipeptidase activity"/>
    <property type="evidence" value="ECO:0007669"/>
    <property type="project" value="UniProtKB-KW"/>
</dbReference>
<dbReference type="InterPro" id="IPR010964">
    <property type="entry name" value="M20A_pepV-rel"/>
</dbReference>
<keyword evidence="3" id="KW-0645">Protease</keyword>
<dbReference type="EMBL" id="DVNZ01000024">
    <property type="protein sequence ID" value="HIU93659.1"/>
    <property type="molecule type" value="Genomic_DNA"/>
</dbReference>
<comment type="cofactor">
    <cofactor evidence="1">
        <name>Zn(2+)</name>
        <dbReference type="ChEBI" id="CHEBI:29105"/>
    </cofactor>
</comment>
<dbReference type="GO" id="GO:0006526">
    <property type="term" value="P:L-arginine biosynthetic process"/>
    <property type="evidence" value="ECO:0007669"/>
    <property type="project" value="TreeGrafter"/>
</dbReference>
<keyword evidence="5 9" id="KW-0378">Hydrolase</keyword>
<evidence type="ECO:0000256" key="4">
    <source>
        <dbReference type="ARBA" id="ARBA00022723"/>
    </source>
</evidence>
<evidence type="ECO:0000256" key="3">
    <source>
        <dbReference type="ARBA" id="ARBA00022670"/>
    </source>
</evidence>
<sequence>MQPDERTLTRIQAWIDEHFDQQVRDLQSLVRIPSVSRGAPEPGMPLGRGVHEALTAALQLANRLGFADTRSLDGLCGTVDCGAGEQMLCIMAHLDVVPAGAGWDGDPFSGQVRNGRIYGRGTQDDKGAAVSALYALAAVVAAGVPLRRRVRILLGCDEEAGMRCIERYKQTEPEPDLAFTPDADYPLVNSEMGICQAVYERPFSGAGLSIDCGSAPNVVPGEAAARLPFPAVPCAAPAGMEIVFDGHSVRIKGFGGHAASPEQAKNALQGLLAALAQQPLDAEALALVSGLHALFDFDVHGEGFGLDVTDASGALTLVPTMLRVDGSGARLTLDCRFPFAVTQQRLLAALDASLGALGFSRAQADVKPGHFIDPEGELVKTLLSVYERHTGRPAKPLSIGGGTYARAFQNAVAFGVVPEGEPGCCHMPNESVPLERLRFDTAVMAEAIARLAGAPNGD</sequence>
<dbReference type="InterPro" id="IPR001261">
    <property type="entry name" value="ArgE/DapE_CS"/>
</dbReference>